<reference evidence="3" key="1">
    <citation type="submission" date="2020-12" db="EMBL/GenBank/DDBJ databases">
        <authorList>
            <person name="Iha C."/>
        </authorList>
    </citation>
    <scope>NUCLEOTIDE SEQUENCE</scope>
</reference>
<evidence type="ECO:0008006" key="5">
    <source>
        <dbReference type="Google" id="ProtNLM"/>
    </source>
</evidence>
<feature type="coiled-coil region" evidence="1">
    <location>
        <begin position="123"/>
        <end position="153"/>
    </location>
</feature>
<dbReference type="Proteomes" id="UP000708148">
    <property type="component" value="Unassembled WGS sequence"/>
</dbReference>
<protein>
    <recommendedName>
        <fullName evidence="5">BZIP domain-containing protein</fullName>
    </recommendedName>
</protein>
<evidence type="ECO:0000313" key="4">
    <source>
        <dbReference type="Proteomes" id="UP000708148"/>
    </source>
</evidence>
<evidence type="ECO:0000256" key="2">
    <source>
        <dbReference type="SAM" id="MobiDB-lite"/>
    </source>
</evidence>
<sequence length="419" mass="44769">MSRTRGGDSPEGRRAGEFAELVERIQSVTSTLESGGVEAGGPEEGSHQVDSMQWLDDESTGKFFGPPGNASGYQLDVGQSKKRSRSVFEGQAEEGVDQWSAETGGQPPPEKLRVYKNSQQRYRERQKRKREQIEAIAASLEAESALLEQVEAENGVLHATNLKLEETAAEQRAMIASLLALRQNSSNLHPGDLPASSAASNSARDVESQIRTLRGVLQANSIFMGGMQAPDDVTASLRRMLLAFVDASNESALVGADEAPCAGSRLQGAAETPLSAAEMDKWETCLAILNLSRSQKSALLDLRADVVERLQRLRNAGQGAGSKVTGYSREPVFPPHAADASAAFPGDLHQAARREAQVMADGKRQLLLAILDPVQSALLAVESYPHGVDVIKLAAALEAPRGRVGRVTGPPEPPCSGIF</sequence>
<feature type="region of interest" description="Disordered" evidence="2">
    <location>
        <begin position="26"/>
        <end position="109"/>
    </location>
</feature>
<evidence type="ECO:0000313" key="3">
    <source>
        <dbReference type="EMBL" id="CAD7698632.1"/>
    </source>
</evidence>
<proteinExistence type="predicted"/>
<name>A0A8S1IUB8_9CHLO</name>
<dbReference type="EMBL" id="CAJHUC010000863">
    <property type="protein sequence ID" value="CAD7698632.1"/>
    <property type="molecule type" value="Genomic_DNA"/>
</dbReference>
<keyword evidence="1" id="KW-0175">Coiled coil</keyword>
<organism evidence="3 4">
    <name type="scientific">Ostreobium quekettii</name>
    <dbReference type="NCBI Taxonomy" id="121088"/>
    <lineage>
        <taxon>Eukaryota</taxon>
        <taxon>Viridiplantae</taxon>
        <taxon>Chlorophyta</taxon>
        <taxon>core chlorophytes</taxon>
        <taxon>Ulvophyceae</taxon>
        <taxon>TCBD clade</taxon>
        <taxon>Bryopsidales</taxon>
        <taxon>Ostreobineae</taxon>
        <taxon>Ostreobiaceae</taxon>
        <taxon>Ostreobium</taxon>
    </lineage>
</organism>
<gene>
    <name evidence="3" type="ORF">OSTQU699_LOCUS3993</name>
</gene>
<dbReference type="AlphaFoldDB" id="A0A8S1IUB8"/>
<comment type="caution">
    <text evidence="3">The sequence shown here is derived from an EMBL/GenBank/DDBJ whole genome shotgun (WGS) entry which is preliminary data.</text>
</comment>
<evidence type="ECO:0000256" key="1">
    <source>
        <dbReference type="SAM" id="Coils"/>
    </source>
</evidence>
<keyword evidence="4" id="KW-1185">Reference proteome</keyword>
<accession>A0A8S1IUB8</accession>